<dbReference type="Pfam" id="PF01565">
    <property type="entry name" value="FAD_binding_4"/>
    <property type="match status" value="1"/>
</dbReference>
<dbReference type="Gene3D" id="3.30.70.2190">
    <property type="match status" value="1"/>
</dbReference>
<keyword evidence="5" id="KW-0274">FAD</keyword>
<proteinExistence type="inferred from homology"/>
<evidence type="ECO:0000259" key="11">
    <source>
        <dbReference type="PROSITE" id="PS51379"/>
    </source>
</evidence>
<comment type="similarity">
    <text evidence="2">Belongs to the FAD-binding oxidoreductase/transferase type 4 family.</text>
</comment>
<dbReference type="InterPro" id="IPR017896">
    <property type="entry name" value="4Fe4S_Fe-S-bd"/>
</dbReference>
<feature type="domain" description="4Fe-4S ferredoxin-type" evidence="11">
    <location>
        <begin position="530"/>
        <end position="561"/>
    </location>
</feature>
<evidence type="ECO:0000256" key="7">
    <source>
        <dbReference type="ARBA" id="ARBA00023002"/>
    </source>
</evidence>
<name>A0ABR9BRN6_9GAMM</name>
<dbReference type="PROSITE" id="PS00198">
    <property type="entry name" value="4FE4S_FER_1"/>
    <property type="match status" value="1"/>
</dbReference>
<keyword evidence="14" id="KW-1185">Reference proteome</keyword>
<dbReference type="Gene3D" id="3.30.465.10">
    <property type="match status" value="1"/>
</dbReference>
<dbReference type="PANTHER" id="PTHR11748">
    <property type="entry name" value="D-LACTATE DEHYDROGENASE"/>
    <property type="match status" value="1"/>
</dbReference>
<gene>
    <name evidence="13" type="ORF">IFO68_19570</name>
</gene>
<keyword evidence="3" id="KW-0285">Flavoprotein</keyword>
<dbReference type="InterPro" id="IPR009051">
    <property type="entry name" value="Helical_ferredxn"/>
</dbReference>
<keyword evidence="4" id="KW-0479">Metal-binding</keyword>
<comment type="cofactor">
    <cofactor evidence="1">
        <name>FAD</name>
        <dbReference type="ChEBI" id="CHEBI:57692"/>
    </cofactor>
</comment>
<evidence type="ECO:0000256" key="3">
    <source>
        <dbReference type="ARBA" id="ARBA00022630"/>
    </source>
</evidence>
<evidence type="ECO:0000256" key="6">
    <source>
        <dbReference type="ARBA" id="ARBA00022946"/>
    </source>
</evidence>
<keyword evidence="6" id="KW-0809">Transit peptide</keyword>
<evidence type="ECO:0000313" key="14">
    <source>
        <dbReference type="Proteomes" id="UP000649768"/>
    </source>
</evidence>
<dbReference type="PANTHER" id="PTHR11748:SF111">
    <property type="entry name" value="D-LACTATE DEHYDROGENASE, MITOCHONDRIAL-RELATED"/>
    <property type="match status" value="1"/>
</dbReference>
<evidence type="ECO:0000256" key="4">
    <source>
        <dbReference type="ARBA" id="ARBA00022723"/>
    </source>
</evidence>
<dbReference type="SUPFAM" id="SSF56176">
    <property type="entry name" value="FAD-binding/transporter-associated domain-like"/>
    <property type="match status" value="1"/>
</dbReference>
<keyword evidence="9" id="KW-0411">Iron-sulfur</keyword>
<organism evidence="13 14">
    <name type="scientific">Photobacterium arenosum</name>
    <dbReference type="NCBI Taxonomy" id="2774143"/>
    <lineage>
        <taxon>Bacteria</taxon>
        <taxon>Pseudomonadati</taxon>
        <taxon>Pseudomonadota</taxon>
        <taxon>Gammaproteobacteria</taxon>
        <taxon>Vibrionales</taxon>
        <taxon>Vibrionaceae</taxon>
        <taxon>Photobacterium</taxon>
    </lineage>
</organism>
<evidence type="ECO:0000259" key="12">
    <source>
        <dbReference type="PROSITE" id="PS51387"/>
    </source>
</evidence>
<dbReference type="RefSeq" id="WP_192017478.1">
    <property type="nucleotide sequence ID" value="NZ_JACYTP010000017.1"/>
</dbReference>
<dbReference type="InterPro" id="IPR036318">
    <property type="entry name" value="FAD-bd_PCMH-like_sf"/>
</dbReference>
<dbReference type="InterPro" id="IPR004017">
    <property type="entry name" value="Cys_rich_dom"/>
</dbReference>
<dbReference type="Pfam" id="PF13183">
    <property type="entry name" value="Fer4_8"/>
    <property type="match status" value="1"/>
</dbReference>
<dbReference type="SUPFAM" id="SSF55103">
    <property type="entry name" value="FAD-linked oxidases, C-terminal domain"/>
    <property type="match status" value="1"/>
</dbReference>
<dbReference type="InterPro" id="IPR006094">
    <property type="entry name" value="Oxid_FAD_bind_N"/>
</dbReference>
<dbReference type="Proteomes" id="UP000649768">
    <property type="component" value="Unassembled WGS sequence"/>
</dbReference>
<evidence type="ECO:0000313" key="13">
    <source>
        <dbReference type="EMBL" id="MBD8514879.1"/>
    </source>
</evidence>
<evidence type="ECO:0000256" key="8">
    <source>
        <dbReference type="ARBA" id="ARBA00023004"/>
    </source>
</evidence>
<evidence type="ECO:0000256" key="5">
    <source>
        <dbReference type="ARBA" id="ARBA00022827"/>
    </source>
</evidence>
<accession>A0ABR9BRN6</accession>
<evidence type="ECO:0000256" key="10">
    <source>
        <dbReference type="ARBA" id="ARBA00038897"/>
    </source>
</evidence>
<evidence type="ECO:0000256" key="9">
    <source>
        <dbReference type="ARBA" id="ARBA00023014"/>
    </source>
</evidence>
<dbReference type="Gene3D" id="1.10.1060.10">
    <property type="entry name" value="Alpha-helical ferredoxin"/>
    <property type="match status" value="1"/>
</dbReference>
<dbReference type="InterPro" id="IPR017900">
    <property type="entry name" value="4Fe4S_Fe_S_CS"/>
</dbReference>
<dbReference type="Pfam" id="PF02754">
    <property type="entry name" value="CCG"/>
    <property type="match status" value="1"/>
</dbReference>
<comment type="caution">
    <text evidence="13">The sequence shown here is derived from an EMBL/GenBank/DDBJ whole genome shotgun (WGS) entry which is preliminary data.</text>
</comment>
<dbReference type="EC" id="1.1.2.4" evidence="10"/>
<keyword evidence="7" id="KW-0560">Oxidoreductase</keyword>
<dbReference type="Gene3D" id="3.30.70.2740">
    <property type="match status" value="1"/>
</dbReference>
<dbReference type="InterPro" id="IPR016171">
    <property type="entry name" value="Vanillyl_alc_oxidase_C-sub2"/>
</dbReference>
<dbReference type="Gene3D" id="1.10.45.10">
    <property type="entry name" value="Vanillyl-alcohol Oxidase, Chain A, domain 4"/>
    <property type="match status" value="1"/>
</dbReference>
<dbReference type="InterPro" id="IPR004113">
    <property type="entry name" value="FAD-bd_oxidored_4_C"/>
</dbReference>
<evidence type="ECO:0000256" key="1">
    <source>
        <dbReference type="ARBA" id="ARBA00001974"/>
    </source>
</evidence>
<feature type="domain" description="FAD-binding PCMH-type" evidence="12">
    <location>
        <begin position="38"/>
        <end position="266"/>
    </location>
</feature>
<dbReference type="Gene3D" id="3.30.43.10">
    <property type="entry name" value="Uridine Diphospho-n-acetylenolpyruvylglucosamine Reductase, domain 2"/>
    <property type="match status" value="1"/>
</dbReference>
<reference evidence="13 14" key="1">
    <citation type="submission" date="2020-09" db="EMBL/GenBank/DDBJ databases">
        <title>Photobacterium sp. CAU 1568 isolated from sand of Sido Beach.</title>
        <authorList>
            <person name="Kim W."/>
        </authorList>
    </citation>
    <scope>NUCLEOTIDE SEQUENCE [LARGE SCALE GENOMIC DNA]</scope>
    <source>
        <strain evidence="13 14">CAU 1568</strain>
    </source>
</reference>
<dbReference type="InterPro" id="IPR016167">
    <property type="entry name" value="FAD-bd_PCMH_sub1"/>
</dbReference>
<dbReference type="Pfam" id="PF02913">
    <property type="entry name" value="FAD-oxidase_C"/>
    <property type="match status" value="1"/>
</dbReference>
<dbReference type="InterPro" id="IPR016169">
    <property type="entry name" value="FAD-bd_PCMH_sub2"/>
</dbReference>
<protein>
    <recommendedName>
        <fullName evidence="10">D-lactate dehydrogenase (cytochrome)</fullName>
        <ecNumber evidence="10">1.1.2.4</ecNumber>
    </recommendedName>
</protein>
<dbReference type="InterPro" id="IPR016164">
    <property type="entry name" value="FAD-linked_Oxase-like_C"/>
</dbReference>
<dbReference type="InterPro" id="IPR016166">
    <property type="entry name" value="FAD-bd_PCMH"/>
</dbReference>
<dbReference type="PROSITE" id="PS51387">
    <property type="entry name" value="FAD_PCMH"/>
    <property type="match status" value="1"/>
</dbReference>
<dbReference type="PROSITE" id="PS51379">
    <property type="entry name" value="4FE4S_FER_2"/>
    <property type="match status" value="1"/>
</dbReference>
<dbReference type="EMBL" id="JACYTP010000017">
    <property type="protein sequence ID" value="MBD8514879.1"/>
    <property type="molecule type" value="Genomic_DNA"/>
</dbReference>
<dbReference type="SUPFAM" id="SSF46548">
    <property type="entry name" value="alpha-helical ferredoxin"/>
    <property type="match status" value="1"/>
</dbReference>
<sequence>MTDNYQQLIQQLGTLLNAEQIITDEAKRLAYGTDASFYRLIPKIVLRLHNQNQVIEVIRACAELDIPYTYRAAGTSLSGQAVSDSVLITLSDQWRGHLIEDHGLKITLQPGVIGADANRYLAPYGRKIGPDPASINTCKIGGIAANNASGMCCGTAQNSYRTVDGMTVVLTDGTVLNTRDEESKAAFRRSHASLLGDLSELKKDVDTHPALKDKIQHKYRLKNTTGYALNALTDFSDPIDILEHLMIGSEGTLGFISDITYKTVIEHPHKASALLVFSNIEHASEATTVLATTPVSAVEMMDGRAMRSVADKAGMPDFIAHLDLEAAALLVESRAGTHDELLSQCDAIMASLSAFTIIESVPFTSEPATVNTLWAIRKGMFPAVGAVRETGTTVIIEDVAFPVADLAKGVRDLQALFAQFRYHEAIIFGHALEGNLHFVFTQGFDAQSEIDRYGAFMDAVAELVAVKYHGSLKAEHGTGRNMAPYVELEWGKEGYQLMQRIKRLFDPQGLLNPGVIINDDPHAHLRHLKPMPAADELVDRCIECGFCEPVCPSRTLSLSPRQRIVLYRELQHRHRSGDSVGAKALESVFQYQGVDTCAATGLCADRCPVGINTGDLIKKLRTDKYQRFAPIARWTADHFATTTRLVKTGLGVAQSAQSLLGEHRMTAISNAARRWSHNSTPQWLPELPAVNRHQLIETAGSSPAHGEKKVVYLPSCASRTMGQQPDNPDQRPLTEVTLSLISKAGFDVVIPQAVNDLCCGMPYDSKGMTEPAAQKSQQLEDALWQASEQGKYPILIDASPCAKRSVESFSRLMNIVEPVGLVLHYLLPHLELKRLHETVMLHITCSSRKMGLEDDMLELAKACVSTVIVPEHIQCCGWAGDKGFSIPELNAASLEPLKAQVPPDCRRGFSNSRTCEIGLSHHSGVPYQSILYLVDEVAR</sequence>
<evidence type="ECO:0000256" key="2">
    <source>
        <dbReference type="ARBA" id="ARBA00008000"/>
    </source>
</evidence>
<keyword evidence="8" id="KW-0408">Iron</keyword>